<organism evidence="2">
    <name type="scientific">Favella ehrenbergii</name>
    <dbReference type="NCBI Taxonomy" id="182087"/>
    <lineage>
        <taxon>Eukaryota</taxon>
        <taxon>Sar</taxon>
        <taxon>Alveolata</taxon>
        <taxon>Ciliophora</taxon>
        <taxon>Intramacronucleata</taxon>
        <taxon>Spirotrichea</taxon>
        <taxon>Choreotrichia</taxon>
        <taxon>Tintinnida</taxon>
        <taxon>Xystonellidae</taxon>
        <taxon>Favella</taxon>
    </lineage>
</organism>
<reference evidence="2" key="1">
    <citation type="submission" date="2021-01" db="EMBL/GenBank/DDBJ databases">
        <authorList>
            <person name="Corre E."/>
            <person name="Pelletier E."/>
            <person name="Niang G."/>
            <person name="Scheremetjew M."/>
            <person name="Finn R."/>
            <person name="Kale V."/>
            <person name="Holt S."/>
            <person name="Cochrane G."/>
            <person name="Meng A."/>
            <person name="Brown T."/>
            <person name="Cohen L."/>
        </authorList>
    </citation>
    <scope>NUCLEOTIDE SEQUENCE</scope>
    <source>
        <strain evidence="2">Fehren 1</strain>
    </source>
</reference>
<evidence type="ECO:0000256" key="1">
    <source>
        <dbReference type="SAM" id="MobiDB-lite"/>
    </source>
</evidence>
<feature type="compositionally biased region" description="Basic and acidic residues" evidence="1">
    <location>
        <begin position="13"/>
        <end position="25"/>
    </location>
</feature>
<dbReference type="EMBL" id="HBIE01003483">
    <property type="protein sequence ID" value="CAE0306221.1"/>
    <property type="molecule type" value="Transcribed_RNA"/>
</dbReference>
<gene>
    <name evidence="2" type="ORF">FEHR0123_LOCUS1127</name>
</gene>
<dbReference type="AlphaFoldDB" id="A0A7S3HVY2"/>
<protein>
    <submittedName>
        <fullName evidence="2">Uncharacterized protein</fullName>
    </submittedName>
</protein>
<feature type="region of interest" description="Disordered" evidence="1">
    <location>
        <begin position="1"/>
        <end position="25"/>
    </location>
</feature>
<feature type="region of interest" description="Disordered" evidence="1">
    <location>
        <begin position="56"/>
        <end position="92"/>
    </location>
</feature>
<evidence type="ECO:0000313" key="2">
    <source>
        <dbReference type="EMBL" id="CAE0306221.1"/>
    </source>
</evidence>
<sequence>MFNKMSHSVWSRKLQEEEKDKKTSQMDRMVAAGWFDLMLLDRNFKFRSYTRNVPRESLASNRSREISSPQSSSSTVETMSDYSSDSGQGEDIGYGYERACANASLLISD</sequence>
<accession>A0A7S3HVY2</accession>
<proteinExistence type="predicted"/>
<name>A0A7S3HVY2_9SPIT</name>
<feature type="compositionally biased region" description="Low complexity" evidence="1">
    <location>
        <begin position="66"/>
        <end position="84"/>
    </location>
</feature>